<evidence type="ECO:0000256" key="1">
    <source>
        <dbReference type="SAM" id="MobiDB-lite"/>
    </source>
</evidence>
<reference evidence="3" key="1">
    <citation type="journal article" date="2021" name="Nat. Commun.">
        <title>Genetic determinants of endophytism in the Arabidopsis root mycobiome.</title>
        <authorList>
            <person name="Mesny F."/>
            <person name="Miyauchi S."/>
            <person name="Thiergart T."/>
            <person name="Pickel B."/>
            <person name="Atanasova L."/>
            <person name="Karlsson M."/>
            <person name="Huettel B."/>
            <person name="Barry K.W."/>
            <person name="Haridas S."/>
            <person name="Chen C."/>
            <person name="Bauer D."/>
            <person name="Andreopoulos W."/>
            <person name="Pangilinan J."/>
            <person name="LaButti K."/>
            <person name="Riley R."/>
            <person name="Lipzen A."/>
            <person name="Clum A."/>
            <person name="Drula E."/>
            <person name="Henrissat B."/>
            <person name="Kohler A."/>
            <person name="Grigoriev I.V."/>
            <person name="Martin F.M."/>
            <person name="Hacquard S."/>
        </authorList>
    </citation>
    <scope>NUCLEOTIDE SEQUENCE</scope>
    <source>
        <strain evidence="3">MPI-SDFR-AT-0117</strain>
    </source>
</reference>
<dbReference type="AlphaFoldDB" id="A0A9P8V0F9"/>
<feature type="transmembrane region" description="Helical" evidence="2">
    <location>
        <begin position="31"/>
        <end position="52"/>
    </location>
</feature>
<feature type="region of interest" description="Disordered" evidence="1">
    <location>
        <begin position="1"/>
        <end position="20"/>
    </location>
</feature>
<feature type="transmembrane region" description="Helical" evidence="2">
    <location>
        <begin position="267"/>
        <end position="290"/>
    </location>
</feature>
<dbReference type="EMBL" id="JAGSXJ010000051">
    <property type="protein sequence ID" value="KAH6661548.1"/>
    <property type="molecule type" value="Genomic_DNA"/>
</dbReference>
<protein>
    <submittedName>
        <fullName evidence="3">Uncharacterized protein</fullName>
    </submittedName>
</protein>
<feature type="transmembrane region" description="Helical" evidence="2">
    <location>
        <begin position="297"/>
        <end position="315"/>
    </location>
</feature>
<accession>A0A9P8V0F9</accession>
<feature type="transmembrane region" description="Helical" evidence="2">
    <location>
        <begin position="439"/>
        <end position="459"/>
    </location>
</feature>
<evidence type="ECO:0000256" key="2">
    <source>
        <dbReference type="SAM" id="Phobius"/>
    </source>
</evidence>
<keyword evidence="2" id="KW-1133">Transmembrane helix</keyword>
<dbReference type="OrthoDB" id="4836651at2759"/>
<keyword evidence="2" id="KW-0472">Membrane</keyword>
<organism evidence="3 4">
    <name type="scientific">Plectosphaerella plurivora</name>
    <dbReference type="NCBI Taxonomy" id="936078"/>
    <lineage>
        <taxon>Eukaryota</taxon>
        <taxon>Fungi</taxon>
        <taxon>Dikarya</taxon>
        <taxon>Ascomycota</taxon>
        <taxon>Pezizomycotina</taxon>
        <taxon>Sordariomycetes</taxon>
        <taxon>Hypocreomycetidae</taxon>
        <taxon>Glomerellales</taxon>
        <taxon>Plectosphaerellaceae</taxon>
        <taxon>Plectosphaerella</taxon>
    </lineage>
</organism>
<gene>
    <name evidence="3" type="ORF">F5X68DRAFT_252919</name>
</gene>
<evidence type="ECO:0000313" key="4">
    <source>
        <dbReference type="Proteomes" id="UP000770015"/>
    </source>
</evidence>
<dbReference type="Proteomes" id="UP000770015">
    <property type="component" value="Unassembled WGS sequence"/>
</dbReference>
<keyword evidence="2" id="KW-0812">Transmembrane</keyword>
<feature type="compositionally biased region" description="Polar residues" evidence="1">
    <location>
        <begin position="9"/>
        <end position="20"/>
    </location>
</feature>
<comment type="caution">
    <text evidence="3">The sequence shown here is derived from an EMBL/GenBank/DDBJ whole genome shotgun (WGS) entry which is preliminary data.</text>
</comment>
<name>A0A9P8V0F9_9PEZI</name>
<dbReference type="PANTHER" id="PTHR35043:SF7">
    <property type="entry name" value="TRANSCRIPTION FACTOR DOMAIN-CONTAINING PROTEIN"/>
    <property type="match status" value="1"/>
</dbReference>
<keyword evidence="4" id="KW-1185">Reference proteome</keyword>
<feature type="transmembrane region" description="Helical" evidence="2">
    <location>
        <begin position="382"/>
        <end position="401"/>
    </location>
</feature>
<sequence length="487" mass="54677">MERFARPSALSQKPDQFSSAPPTFALRSTSSVWTCISILILCSWSVLHLTIPEQFAPQNRRQRWNLWIALLFIKLKWTAITIIAPEVICGSAATSWISAWRNTPGLQSFAEQDGVPWSRAHTSFADIGGFVLRFHNDENDLAPEAPEFIRDPDQTVELQQFLPKGSNSDRLTSLRMKLRATFATRSRRYGKSFWRPHKTHESQGAEALALATARMRHNQNDSNVVLMEGDTWVLTSDLLYKVRSSGLLRSLPHITQADLDDKNKGDILVKLLAIIQVSWMICQVIIRATLGRPSSPLEIMTVAFAVSTFFFYLMSLDRPQNVNTPIYIQAERAATAEEMAAIALDVEVSGDAKLSISNTATPRYVHVESSQLVLSTFSPERAYVVAVIVGSLIFGGVHLFAWNSAFPTDVEKWLWRVSSLVTMTSPGITLLLFLKPGYWSGMVILCTAGFLFVLARLFITVEVFRSLYYLPPENYINTWAANIPHFG</sequence>
<evidence type="ECO:0000313" key="3">
    <source>
        <dbReference type="EMBL" id="KAH6661548.1"/>
    </source>
</evidence>
<dbReference type="PANTHER" id="PTHR35043">
    <property type="entry name" value="TRANSCRIPTION FACTOR DOMAIN-CONTAINING PROTEIN"/>
    <property type="match status" value="1"/>
</dbReference>
<proteinExistence type="predicted"/>